<proteinExistence type="predicted"/>
<dbReference type="HOGENOM" id="CLU_726059_0_0_1"/>
<evidence type="ECO:0000256" key="2">
    <source>
        <dbReference type="SAM" id="MobiDB-lite"/>
    </source>
</evidence>
<reference evidence="3 4" key="1">
    <citation type="journal article" date="2011" name="PLoS Genet.">
        <title>Finished genome of the fungal wheat pathogen Mycosphaerella graminicola reveals dispensome structure, chromosome plasticity, and stealth pathogenesis.</title>
        <authorList>
            <person name="Goodwin S.B."/>
            <person name="Ben M'barek S."/>
            <person name="Dhillon B."/>
            <person name="Wittenberg A.H.J."/>
            <person name="Crane C.F."/>
            <person name="Hane J.K."/>
            <person name="Foster A.J."/>
            <person name="Van der Lee T.A.J."/>
            <person name="Grimwood J."/>
            <person name="Aerts A."/>
            <person name="Antoniw J."/>
            <person name="Bailey A."/>
            <person name="Bluhm B."/>
            <person name="Bowler J."/>
            <person name="Bristow J."/>
            <person name="van der Burgt A."/>
            <person name="Canto-Canche B."/>
            <person name="Churchill A.C.L."/>
            <person name="Conde-Ferraez L."/>
            <person name="Cools H.J."/>
            <person name="Coutinho P.M."/>
            <person name="Csukai M."/>
            <person name="Dehal P."/>
            <person name="De Wit P."/>
            <person name="Donzelli B."/>
            <person name="van de Geest H.C."/>
            <person name="van Ham R.C.H.J."/>
            <person name="Hammond-Kosack K.E."/>
            <person name="Henrissat B."/>
            <person name="Kilian A."/>
            <person name="Kobayashi A.K."/>
            <person name="Koopmann E."/>
            <person name="Kourmpetis Y."/>
            <person name="Kuzniar A."/>
            <person name="Lindquist E."/>
            <person name="Lombard V."/>
            <person name="Maliepaard C."/>
            <person name="Martins N."/>
            <person name="Mehrabi R."/>
            <person name="Nap J.P.H."/>
            <person name="Ponomarenko A."/>
            <person name="Rudd J.J."/>
            <person name="Salamov A."/>
            <person name="Schmutz J."/>
            <person name="Schouten H.J."/>
            <person name="Shapiro H."/>
            <person name="Stergiopoulos I."/>
            <person name="Torriani S.F.F."/>
            <person name="Tu H."/>
            <person name="de Vries R.P."/>
            <person name="Waalwijk C."/>
            <person name="Ware S.B."/>
            <person name="Wiebenga A."/>
            <person name="Zwiers L.-H."/>
            <person name="Oliver R.P."/>
            <person name="Grigoriev I.V."/>
            <person name="Kema G.H.J."/>
        </authorList>
    </citation>
    <scope>NUCLEOTIDE SEQUENCE [LARGE SCALE GENOMIC DNA]</scope>
    <source>
        <strain evidence="4">CBS 115943 / IPO323</strain>
    </source>
</reference>
<keyword evidence="4" id="KW-1185">Reference proteome</keyword>
<name>F9XRT4_ZYMTI</name>
<feature type="coiled-coil region" evidence="1">
    <location>
        <begin position="66"/>
        <end position="106"/>
    </location>
</feature>
<evidence type="ECO:0000313" key="4">
    <source>
        <dbReference type="Proteomes" id="UP000008062"/>
    </source>
</evidence>
<accession>F9XRT4</accession>
<dbReference type="OrthoDB" id="3644851at2759"/>
<dbReference type="GeneID" id="13399223"/>
<feature type="region of interest" description="Disordered" evidence="2">
    <location>
        <begin position="1"/>
        <end position="38"/>
    </location>
</feature>
<feature type="region of interest" description="Disordered" evidence="2">
    <location>
        <begin position="301"/>
        <end position="343"/>
    </location>
</feature>
<gene>
    <name evidence="3" type="ORF">MYCGRDRAFT_97928</name>
</gene>
<organism evidence="3 4">
    <name type="scientific">Zymoseptoria tritici (strain CBS 115943 / IPO323)</name>
    <name type="common">Speckled leaf blotch fungus</name>
    <name type="synonym">Septoria tritici</name>
    <dbReference type="NCBI Taxonomy" id="336722"/>
    <lineage>
        <taxon>Eukaryota</taxon>
        <taxon>Fungi</taxon>
        <taxon>Dikarya</taxon>
        <taxon>Ascomycota</taxon>
        <taxon>Pezizomycotina</taxon>
        <taxon>Dothideomycetes</taxon>
        <taxon>Dothideomycetidae</taxon>
        <taxon>Mycosphaerellales</taxon>
        <taxon>Mycosphaerellaceae</taxon>
        <taxon>Zymoseptoria</taxon>
    </lineage>
</organism>
<dbReference type="VEuPathDB" id="FungiDB:ZTRI_19.15"/>
<evidence type="ECO:0000256" key="1">
    <source>
        <dbReference type="SAM" id="Coils"/>
    </source>
</evidence>
<evidence type="ECO:0000313" key="3">
    <source>
        <dbReference type="EMBL" id="EGP81970.1"/>
    </source>
</evidence>
<keyword evidence="1" id="KW-0175">Coiled coil</keyword>
<dbReference type="RefSeq" id="XP_003846994.1">
    <property type="nucleotide sequence ID" value="XM_003846946.1"/>
</dbReference>
<feature type="region of interest" description="Disordered" evidence="2">
    <location>
        <begin position="261"/>
        <end position="283"/>
    </location>
</feature>
<dbReference type="EMBL" id="CM001214">
    <property type="protein sequence ID" value="EGP81970.1"/>
    <property type="molecule type" value="Genomic_DNA"/>
</dbReference>
<sequence>MPARPSLKLRWSSSQGSGRNRMKPKSVTIERPTPDSRRNAKVLSKKLMALGTIGLVNRPASRACKQAELEKEQKAAVRAAQRAERKANADNEAAELREKLVKERRRGMLKLRGRCRRLRTNDTEGAAPDRYQTSVHVRKTYKDVPLTSNCDTDDDDNIDPQPHAHHAACIDGALHDYTRHPSRRLQVFRSTFASSSGTAYPLRRETHLLKTVLALQIMPPTEQIIFEAKQRPMPHSKPKRPSTVVNDKGYVATRGLIVPGRSSSKSSLESIAGSSITTSISPSELSGRWRADDEFAMAVWEEEEERRRRNDREDPGSKSSRARDVPGADADADKSPGAPTPETGIIASLRSIDFSLTINVWRGLNKFESTSLVSLAVRDLD</sequence>
<feature type="compositionally biased region" description="Basic and acidic residues" evidence="2">
    <location>
        <begin position="305"/>
        <end position="334"/>
    </location>
</feature>
<dbReference type="Proteomes" id="UP000008062">
    <property type="component" value="Chromosome 19"/>
</dbReference>
<dbReference type="AlphaFoldDB" id="F9XRT4"/>
<protein>
    <submittedName>
        <fullName evidence="3">Uncharacterized protein</fullName>
    </submittedName>
</protein>
<dbReference type="KEGG" id="ztr:MYCGRDRAFT_97928"/>
<dbReference type="InParanoid" id="F9XRT4"/>
<feature type="compositionally biased region" description="Low complexity" evidence="2">
    <location>
        <begin position="270"/>
        <end position="283"/>
    </location>
</feature>